<dbReference type="AlphaFoldDB" id="M3Y4J9"/>
<dbReference type="Gene3D" id="3.100.10.10">
    <property type="match status" value="1"/>
</dbReference>
<keyword evidence="2" id="KW-0689">Ribosomal protein</keyword>
<dbReference type="Ensembl" id="ENSMPUT00000006359.1">
    <property type="protein sequence ID" value="ENSMPUP00000006250.1"/>
    <property type="gene ID" value="ENSMPUG00000006304.1"/>
</dbReference>
<dbReference type="PANTHER" id="PTHR11721:SF30">
    <property type="entry name" value="LARGE RIBOSOMAL SUBUNIT PROTEIN UL15"/>
    <property type="match status" value="1"/>
</dbReference>
<dbReference type="InParanoid" id="M3Y4J9"/>
<organism evidence="7">
    <name type="scientific">Mustela putorius furo</name>
    <name type="common">European domestic ferret</name>
    <name type="synonym">Mustela furo</name>
    <dbReference type="NCBI Taxonomy" id="9669"/>
    <lineage>
        <taxon>Eukaryota</taxon>
        <taxon>Metazoa</taxon>
        <taxon>Chordata</taxon>
        <taxon>Craniata</taxon>
        <taxon>Vertebrata</taxon>
        <taxon>Euteleostomi</taxon>
        <taxon>Mammalia</taxon>
        <taxon>Eutheria</taxon>
        <taxon>Laurasiatheria</taxon>
        <taxon>Carnivora</taxon>
        <taxon>Caniformia</taxon>
        <taxon>Musteloidea</taxon>
        <taxon>Mustelidae</taxon>
        <taxon>Mustelinae</taxon>
        <taxon>Mustela</taxon>
    </lineage>
</organism>
<dbReference type="STRING" id="9669.ENSMPUP00000006250"/>
<evidence type="ECO:0000256" key="2">
    <source>
        <dbReference type="ARBA" id="ARBA00022980"/>
    </source>
</evidence>
<accession>M3Y4J9</accession>
<sequence>MPSRLRKTQTLWGHWGHDHMSKHWKRGGQSNAGDTYHHMINFDQYHSGYSGNAGMRHEHLKKNQSFCPSVNLDKWQPSISEWVNATRNKPRPAPIPVVVRSGYYEVLGKGNLPKQPVIVKAKFL</sequence>
<dbReference type="HOGENOM" id="CLU_109163_1_0_1"/>
<dbReference type="PANTHER" id="PTHR11721">
    <property type="entry name" value="60S RIBOSOMAL PROTEIN L27A"/>
    <property type="match status" value="1"/>
</dbReference>
<evidence type="ECO:0000256" key="1">
    <source>
        <dbReference type="ARBA" id="ARBA00007320"/>
    </source>
</evidence>
<dbReference type="EMBL" id="AEYP01038853">
    <property type="status" value="NOT_ANNOTATED_CDS"/>
    <property type="molecule type" value="Genomic_DNA"/>
</dbReference>
<proteinExistence type="inferred from homology"/>
<dbReference type="OMA" id="GSACGMH"/>
<evidence type="ECO:0000256" key="5">
    <source>
        <dbReference type="ARBA" id="ARBA00035200"/>
    </source>
</evidence>
<protein>
    <recommendedName>
        <fullName evidence="5">Large ribosomal subunit protein uL15</fullName>
    </recommendedName>
    <alternativeName>
        <fullName evidence="6">60S ribosomal protein L27a</fullName>
    </alternativeName>
</protein>
<evidence type="ECO:0000256" key="3">
    <source>
        <dbReference type="ARBA" id="ARBA00023274"/>
    </source>
</evidence>
<dbReference type="GO" id="GO:0022625">
    <property type="term" value="C:cytosolic large ribosomal subunit"/>
    <property type="evidence" value="ECO:0007669"/>
    <property type="project" value="TreeGrafter"/>
</dbReference>
<keyword evidence="3" id="KW-0687">Ribonucleoprotein</keyword>
<reference evidence="7" key="1">
    <citation type="submission" date="2024-06" db="UniProtKB">
        <authorList>
            <consortium name="Ensembl"/>
        </authorList>
    </citation>
    <scope>IDENTIFICATION</scope>
</reference>
<evidence type="ECO:0000256" key="6">
    <source>
        <dbReference type="ARBA" id="ARBA00035527"/>
    </source>
</evidence>
<dbReference type="InterPro" id="IPR036227">
    <property type="entry name" value="Ribosomal_uL15/eL18_sf"/>
</dbReference>
<evidence type="ECO:0000256" key="4">
    <source>
        <dbReference type="ARBA" id="ARBA00023278"/>
    </source>
</evidence>
<name>M3Y4J9_MUSPF</name>
<dbReference type="GO" id="GO:0003735">
    <property type="term" value="F:structural constituent of ribosome"/>
    <property type="evidence" value="ECO:0007669"/>
    <property type="project" value="TreeGrafter"/>
</dbReference>
<comment type="similarity">
    <text evidence="1">Belongs to the universal ribosomal protein uL15 family.</text>
</comment>
<dbReference type="eggNOG" id="KOG1742">
    <property type="taxonomic scope" value="Eukaryota"/>
</dbReference>
<dbReference type="SUPFAM" id="SSF52080">
    <property type="entry name" value="Ribosomal proteins L15p and L18e"/>
    <property type="match status" value="1"/>
</dbReference>
<dbReference type="GeneTree" id="ENSGT00390000005534"/>
<keyword evidence="4" id="KW-0379">Hydroxylation</keyword>
<evidence type="ECO:0000313" key="7">
    <source>
        <dbReference type="Ensembl" id="ENSMPUP00000006250.1"/>
    </source>
</evidence>